<dbReference type="PROSITE" id="PS51186">
    <property type="entry name" value="GNAT"/>
    <property type="match status" value="1"/>
</dbReference>
<dbReference type="AlphaFoldDB" id="A0A2V3HPR0"/>
<protein>
    <recommendedName>
        <fullName evidence="1">N-acetyltransferase domain-containing protein</fullName>
    </recommendedName>
</protein>
<dbReference type="Pfam" id="PF00583">
    <property type="entry name" value="Acetyltransf_1"/>
    <property type="match status" value="1"/>
</dbReference>
<evidence type="ECO:0000259" key="1">
    <source>
        <dbReference type="PROSITE" id="PS51186"/>
    </source>
</evidence>
<dbReference type="InterPro" id="IPR000182">
    <property type="entry name" value="GNAT_dom"/>
</dbReference>
<feature type="domain" description="N-acetyltransferase" evidence="1">
    <location>
        <begin position="1"/>
        <end position="132"/>
    </location>
</feature>
<name>A0A2V3HPR0_9ARCH</name>
<organism evidence="2 3">
    <name type="scientific">Candidatus Thalassarchaeum betae</name>
    <dbReference type="NCBI Taxonomy" id="2599289"/>
    <lineage>
        <taxon>Archaea</taxon>
        <taxon>Methanobacteriati</taxon>
        <taxon>Thermoplasmatota</taxon>
        <taxon>Candidatus Poseidoniia</taxon>
        <taxon>Candidatus Poseidoniales</taxon>
        <taxon>Candidatus Thalassarchaeaceae</taxon>
        <taxon>Candidatus Thalassarchaeum</taxon>
    </lineage>
</organism>
<reference evidence="2 3" key="1">
    <citation type="journal article" date="2015" name="Nat. Commun.">
        <title>Genomic and transcriptomic evidence for scavenging of diverse organic compounds by widespread deep-sea archaea.</title>
        <authorList>
            <person name="Li M."/>
            <person name="Baker B.J."/>
            <person name="Anantharaman K."/>
            <person name="Jain S."/>
            <person name="Breier J.A."/>
            <person name="Dick G.J."/>
        </authorList>
    </citation>
    <scope>NUCLEOTIDE SEQUENCE [LARGE SCALE GENOMIC DNA]</scope>
    <source>
        <strain evidence="2">Cayman_51_deep</strain>
    </source>
</reference>
<sequence>MTRDAEWLVSMLTAELDLRPPRSIEAERVRLESGKPILLRDEAGRLVAHGSLRRLGRGWELVTLVVEPSRRGEGLSHRLVEAAVERVGSTATLHSWTKSPALAKSLLDGGFRRTRWLGLAVGAHLSLLSATRVVEQLLRLEWRRTAHQIINLGRYKLYVLDSKKR</sequence>
<dbReference type="EMBL" id="PSPG01000015">
    <property type="protein sequence ID" value="PXF20896.1"/>
    <property type="molecule type" value="Genomic_DNA"/>
</dbReference>
<gene>
    <name evidence="2" type="ORF">CXX69_06350</name>
</gene>
<dbReference type="Gene3D" id="3.40.630.30">
    <property type="match status" value="1"/>
</dbReference>
<evidence type="ECO:0000313" key="2">
    <source>
        <dbReference type="EMBL" id="PXF20896.1"/>
    </source>
</evidence>
<dbReference type="Proteomes" id="UP000248161">
    <property type="component" value="Unassembled WGS sequence"/>
</dbReference>
<dbReference type="GO" id="GO:0016747">
    <property type="term" value="F:acyltransferase activity, transferring groups other than amino-acyl groups"/>
    <property type="evidence" value="ECO:0007669"/>
    <property type="project" value="InterPro"/>
</dbReference>
<evidence type="ECO:0000313" key="3">
    <source>
        <dbReference type="Proteomes" id="UP000248161"/>
    </source>
</evidence>
<dbReference type="SUPFAM" id="SSF55729">
    <property type="entry name" value="Acyl-CoA N-acyltransferases (Nat)"/>
    <property type="match status" value="1"/>
</dbReference>
<accession>A0A2V3HPR0</accession>
<dbReference type="InterPro" id="IPR016181">
    <property type="entry name" value="Acyl_CoA_acyltransferase"/>
</dbReference>
<comment type="caution">
    <text evidence="2">The sequence shown here is derived from an EMBL/GenBank/DDBJ whole genome shotgun (WGS) entry which is preliminary data.</text>
</comment>
<proteinExistence type="predicted"/>